<sequence>MALAIVTWDLPPQEKMEAYNEQARTEWIPAVVRQPGVKEFRGLRNAFHASPHVMSITEYDSLASALKFIETEDFARVMEGLRAAGCTNITVQLWDVSPVIPEPIRPGG</sequence>
<dbReference type="AlphaFoldDB" id="A0A540V9X0"/>
<protein>
    <recommendedName>
        <fullName evidence="3">DUF1330 domain-containing protein</fullName>
    </recommendedName>
</protein>
<dbReference type="RefSeq" id="WP_141612085.1">
    <property type="nucleotide sequence ID" value="NZ_VIGC02000037.1"/>
</dbReference>
<evidence type="ECO:0008006" key="3">
    <source>
        <dbReference type="Google" id="ProtNLM"/>
    </source>
</evidence>
<dbReference type="OrthoDB" id="9098224at2"/>
<dbReference type="EMBL" id="VIGC01000037">
    <property type="protein sequence ID" value="TQE93577.1"/>
    <property type="molecule type" value="Genomic_DNA"/>
</dbReference>
<dbReference type="SUPFAM" id="SSF54909">
    <property type="entry name" value="Dimeric alpha+beta barrel"/>
    <property type="match status" value="1"/>
</dbReference>
<evidence type="ECO:0000313" key="1">
    <source>
        <dbReference type="EMBL" id="TQE93577.1"/>
    </source>
</evidence>
<proteinExistence type="predicted"/>
<dbReference type="Proteomes" id="UP000317371">
    <property type="component" value="Unassembled WGS sequence"/>
</dbReference>
<gene>
    <name evidence="1" type="ORF">FKZ61_20755</name>
</gene>
<dbReference type="InParanoid" id="A0A540V9X0"/>
<comment type="caution">
    <text evidence="1">The sequence shown here is derived from an EMBL/GenBank/DDBJ whole genome shotgun (WGS) entry which is preliminary data.</text>
</comment>
<name>A0A540V9X0_9CHLR</name>
<accession>A0A540V9X0</accession>
<reference evidence="1 2" key="1">
    <citation type="submission" date="2019-06" db="EMBL/GenBank/DDBJ databases">
        <title>Genome sequence of Litorilinea aerophila BAA-2444.</title>
        <authorList>
            <person name="Maclea K.S."/>
            <person name="Maurais E.G."/>
            <person name="Iannazzi L.C."/>
        </authorList>
    </citation>
    <scope>NUCLEOTIDE SEQUENCE [LARGE SCALE GENOMIC DNA]</scope>
    <source>
        <strain evidence="1 2">ATCC BAA-2444</strain>
    </source>
</reference>
<dbReference type="InterPro" id="IPR011008">
    <property type="entry name" value="Dimeric_a/b-barrel"/>
</dbReference>
<organism evidence="1 2">
    <name type="scientific">Litorilinea aerophila</name>
    <dbReference type="NCBI Taxonomy" id="1204385"/>
    <lineage>
        <taxon>Bacteria</taxon>
        <taxon>Bacillati</taxon>
        <taxon>Chloroflexota</taxon>
        <taxon>Caldilineae</taxon>
        <taxon>Caldilineales</taxon>
        <taxon>Caldilineaceae</taxon>
        <taxon>Litorilinea</taxon>
    </lineage>
</organism>
<evidence type="ECO:0000313" key="2">
    <source>
        <dbReference type="Proteomes" id="UP000317371"/>
    </source>
</evidence>
<dbReference type="Gene3D" id="3.30.70.100">
    <property type="match status" value="1"/>
</dbReference>
<keyword evidence="2" id="KW-1185">Reference proteome</keyword>